<evidence type="ECO:0000256" key="9">
    <source>
        <dbReference type="ARBA" id="ARBA00023002"/>
    </source>
</evidence>
<evidence type="ECO:0000256" key="14">
    <source>
        <dbReference type="RuleBase" id="RU000461"/>
    </source>
</evidence>
<evidence type="ECO:0000256" key="5">
    <source>
        <dbReference type="ARBA" id="ARBA00022617"/>
    </source>
</evidence>
<sequence>MESYEVVSVLLVFLATWALKRFLAPKSSVSKLATPPGADLVWGHEKIVFDMQPGRAFRNWIEKCGLTFRIKAAFQAPDILVLCDPVGIEYLLQKRIYDYHHSDVVRPRVARFLGKGLGWVEGEDQHKRMKRLISPTLSAESIRAMSGDVRDAASKVLNNLTRTLESSDGCLQNIDILHWTAKSALNIVGHVAFLYEFDGGESQDAKDILKARRQGVTPMARYAGFMFLMLLRRFPILNDLPIPTIQAQGIAKKTIQNGVAREMVRRNRDFVDKDQRDLLTALLVASTENRISTEEVNEQISTFVMAGHEATTLTLGFTIWELTRNIPAQERLREELSRWPGEPTYDDYLTGLPYLDAILKETLRMYPGLTYMERVATKADAIPLKDPVILGDGQVKSFIEVSPGQTVLIPIIAIQRLDSVWKDGDTFRPERWLGDRSPEEKLWAGYANLLVFSNGPRTCIGFKLAIYVYKVVLSGLISRFRFEPTGDELSLGIASSLQPWLNGQMEKGPQIPVHIHAL</sequence>
<dbReference type="Gene3D" id="1.10.630.10">
    <property type="entry name" value="Cytochrome P450"/>
    <property type="match status" value="1"/>
</dbReference>
<evidence type="ECO:0000256" key="2">
    <source>
        <dbReference type="ARBA" id="ARBA00004370"/>
    </source>
</evidence>
<evidence type="ECO:0000256" key="3">
    <source>
        <dbReference type="ARBA" id="ARBA00004721"/>
    </source>
</evidence>
<dbReference type="GO" id="GO:0005506">
    <property type="term" value="F:iron ion binding"/>
    <property type="evidence" value="ECO:0007669"/>
    <property type="project" value="InterPro"/>
</dbReference>
<dbReference type="InterPro" id="IPR036396">
    <property type="entry name" value="Cyt_P450_sf"/>
</dbReference>
<evidence type="ECO:0000256" key="1">
    <source>
        <dbReference type="ARBA" id="ARBA00001971"/>
    </source>
</evidence>
<keyword evidence="6" id="KW-0812">Transmembrane</keyword>
<feature type="chain" id="PRO_5042001311" evidence="15">
    <location>
        <begin position="19"/>
        <end position="518"/>
    </location>
</feature>
<dbReference type="AlphaFoldDB" id="A0AAD7NKW7"/>
<dbReference type="SUPFAM" id="SSF48264">
    <property type="entry name" value="Cytochrome P450"/>
    <property type="match status" value="1"/>
</dbReference>
<dbReference type="InterPro" id="IPR017972">
    <property type="entry name" value="Cyt_P450_CS"/>
</dbReference>
<evidence type="ECO:0000256" key="8">
    <source>
        <dbReference type="ARBA" id="ARBA00022989"/>
    </source>
</evidence>
<protein>
    <submittedName>
        <fullName evidence="16">Cytochrome P450</fullName>
    </submittedName>
</protein>
<dbReference type="PROSITE" id="PS00086">
    <property type="entry name" value="CYTOCHROME_P450"/>
    <property type="match status" value="1"/>
</dbReference>
<evidence type="ECO:0000256" key="10">
    <source>
        <dbReference type="ARBA" id="ARBA00023004"/>
    </source>
</evidence>
<dbReference type="PRINTS" id="PR00463">
    <property type="entry name" value="EP450I"/>
</dbReference>
<evidence type="ECO:0000256" key="11">
    <source>
        <dbReference type="ARBA" id="ARBA00023033"/>
    </source>
</evidence>
<evidence type="ECO:0000256" key="13">
    <source>
        <dbReference type="PIRSR" id="PIRSR602401-1"/>
    </source>
</evidence>
<dbReference type="GO" id="GO:0016020">
    <property type="term" value="C:membrane"/>
    <property type="evidence" value="ECO:0007669"/>
    <property type="project" value="UniProtKB-SubCell"/>
</dbReference>
<comment type="caution">
    <text evidence="16">The sequence shown here is derived from an EMBL/GenBank/DDBJ whole genome shotgun (WGS) entry which is preliminary data.</text>
</comment>
<dbReference type="InterPro" id="IPR002401">
    <property type="entry name" value="Cyt_P450_E_grp-I"/>
</dbReference>
<dbReference type="GO" id="GO:0020037">
    <property type="term" value="F:heme binding"/>
    <property type="evidence" value="ECO:0007669"/>
    <property type="project" value="InterPro"/>
</dbReference>
<keyword evidence="11 14" id="KW-0503">Monooxygenase</keyword>
<evidence type="ECO:0000256" key="6">
    <source>
        <dbReference type="ARBA" id="ARBA00022692"/>
    </source>
</evidence>
<dbReference type="InterPro" id="IPR050121">
    <property type="entry name" value="Cytochrome_P450_monoxygenase"/>
</dbReference>
<comment type="cofactor">
    <cofactor evidence="1 13">
        <name>heme</name>
        <dbReference type="ChEBI" id="CHEBI:30413"/>
    </cofactor>
</comment>
<accession>A0AAD7NKW7</accession>
<dbReference type="Pfam" id="PF00067">
    <property type="entry name" value="p450"/>
    <property type="match status" value="1"/>
</dbReference>
<keyword evidence="7 13" id="KW-0479">Metal-binding</keyword>
<keyword evidence="5 13" id="KW-0349">Heme</keyword>
<evidence type="ECO:0000256" key="12">
    <source>
        <dbReference type="ARBA" id="ARBA00023136"/>
    </source>
</evidence>
<dbReference type="PRINTS" id="PR00385">
    <property type="entry name" value="P450"/>
</dbReference>
<feature type="binding site" description="axial binding residue" evidence="13">
    <location>
        <position position="459"/>
    </location>
    <ligand>
        <name>heme</name>
        <dbReference type="ChEBI" id="CHEBI:30413"/>
    </ligand>
    <ligandPart>
        <name>Fe</name>
        <dbReference type="ChEBI" id="CHEBI:18248"/>
    </ligandPart>
</feature>
<name>A0AAD7NKW7_9AGAR</name>
<dbReference type="PANTHER" id="PTHR24305:SF166">
    <property type="entry name" value="CYTOCHROME P450 12A4, MITOCHONDRIAL-RELATED"/>
    <property type="match status" value="1"/>
</dbReference>
<keyword evidence="9 14" id="KW-0560">Oxidoreductase</keyword>
<evidence type="ECO:0000256" key="15">
    <source>
        <dbReference type="SAM" id="SignalP"/>
    </source>
</evidence>
<keyword evidence="10 13" id="KW-0408">Iron</keyword>
<keyword evidence="15" id="KW-0732">Signal</keyword>
<dbReference type="PANTHER" id="PTHR24305">
    <property type="entry name" value="CYTOCHROME P450"/>
    <property type="match status" value="1"/>
</dbReference>
<gene>
    <name evidence="16" type="ORF">B0H16DRAFT_1525994</name>
</gene>
<reference evidence="16" key="1">
    <citation type="submission" date="2023-03" db="EMBL/GenBank/DDBJ databases">
        <title>Massive genome expansion in bonnet fungi (Mycena s.s.) driven by repeated elements and novel gene families across ecological guilds.</title>
        <authorList>
            <consortium name="Lawrence Berkeley National Laboratory"/>
            <person name="Harder C.B."/>
            <person name="Miyauchi S."/>
            <person name="Viragh M."/>
            <person name="Kuo A."/>
            <person name="Thoen E."/>
            <person name="Andreopoulos B."/>
            <person name="Lu D."/>
            <person name="Skrede I."/>
            <person name="Drula E."/>
            <person name="Henrissat B."/>
            <person name="Morin E."/>
            <person name="Kohler A."/>
            <person name="Barry K."/>
            <person name="LaButti K."/>
            <person name="Morin E."/>
            <person name="Salamov A."/>
            <person name="Lipzen A."/>
            <person name="Mereny Z."/>
            <person name="Hegedus B."/>
            <person name="Baldrian P."/>
            <person name="Stursova M."/>
            <person name="Weitz H."/>
            <person name="Taylor A."/>
            <person name="Grigoriev I.V."/>
            <person name="Nagy L.G."/>
            <person name="Martin F."/>
            <person name="Kauserud H."/>
        </authorList>
    </citation>
    <scope>NUCLEOTIDE SEQUENCE</scope>
    <source>
        <strain evidence="16">CBHHK182m</strain>
    </source>
</reference>
<keyword evidence="8" id="KW-1133">Transmembrane helix</keyword>
<comment type="subcellular location">
    <subcellularLocation>
        <location evidence="2">Membrane</location>
    </subcellularLocation>
</comment>
<evidence type="ECO:0000313" key="16">
    <source>
        <dbReference type="EMBL" id="KAJ7764864.1"/>
    </source>
</evidence>
<organism evidence="16 17">
    <name type="scientific">Mycena metata</name>
    <dbReference type="NCBI Taxonomy" id="1033252"/>
    <lineage>
        <taxon>Eukaryota</taxon>
        <taxon>Fungi</taxon>
        <taxon>Dikarya</taxon>
        <taxon>Basidiomycota</taxon>
        <taxon>Agaricomycotina</taxon>
        <taxon>Agaricomycetes</taxon>
        <taxon>Agaricomycetidae</taxon>
        <taxon>Agaricales</taxon>
        <taxon>Marasmiineae</taxon>
        <taxon>Mycenaceae</taxon>
        <taxon>Mycena</taxon>
    </lineage>
</organism>
<keyword evidence="17" id="KW-1185">Reference proteome</keyword>
<dbReference type="InterPro" id="IPR001128">
    <property type="entry name" value="Cyt_P450"/>
</dbReference>
<keyword evidence="12" id="KW-0472">Membrane</keyword>
<evidence type="ECO:0000313" key="17">
    <source>
        <dbReference type="Proteomes" id="UP001215598"/>
    </source>
</evidence>
<comment type="similarity">
    <text evidence="4 14">Belongs to the cytochrome P450 family.</text>
</comment>
<proteinExistence type="inferred from homology"/>
<dbReference type="Proteomes" id="UP001215598">
    <property type="component" value="Unassembled WGS sequence"/>
</dbReference>
<comment type="pathway">
    <text evidence="3">Secondary metabolite biosynthesis; terpenoid biosynthesis.</text>
</comment>
<feature type="signal peptide" evidence="15">
    <location>
        <begin position="1"/>
        <end position="18"/>
    </location>
</feature>
<dbReference type="GO" id="GO:0016705">
    <property type="term" value="F:oxidoreductase activity, acting on paired donors, with incorporation or reduction of molecular oxygen"/>
    <property type="evidence" value="ECO:0007669"/>
    <property type="project" value="InterPro"/>
</dbReference>
<dbReference type="EMBL" id="JARKIB010000027">
    <property type="protein sequence ID" value="KAJ7764864.1"/>
    <property type="molecule type" value="Genomic_DNA"/>
</dbReference>
<dbReference type="GO" id="GO:0004497">
    <property type="term" value="F:monooxygenase activity"/>
    <property type="evidence" value="ECO:0007669"/>
    <property type="project" value="UniProtKB-KW"/>
</dbReference>
<evidence type="ECO:0000256" key="7">
    <source>
        <dbReference type="ARBA" id="ARBA00022723"/>
    </source>
</evidence>
<evidence type="ECO:0000256" key="4">
    <source>
        <dbReference type="ARBA" id="ARBA00010617"/>
    </source>
</evidence>